<dbReference type="PANTHER" id="PTHR45618">
    <property type="entry name" value="MITOCHONDRIAL DICARBOXYLATE CARRIER-RELATED"/>
    <property type="match status" value="1"/>
</dbReference>
<accession>A0A316UTB8</accession>
<keyword evidence="6" id="KW-1133">Transmembrane helix</keyword>
<feature type="repeat" description="Solcar" evidence="8">
    <location>
        <begin position="21"/>
        <end position="100"/>
    </location>
</feature>
<dbReference type="InterPro" id="IPR050391">
    <property type="entry name" value="Mito_Metabolite_Transporter"/>
</dbReference>
<dbReference type="InterPro" id="IPR023395">
    <property type="entry name" value="MCP_dom_sf"/>
</dbReference>
<dbReference type="RefSeq" id="XP_025362660.1">
    <property type="nucleotide sequence ID" value="XM_025506010.1"/>
</dbReference>
<feature type="repeat" description="Solcar" evidence="8">
    <location>
        <begin position="119"/>
        <end position="206"/>
    </location>
</feature>
<evidence type="ECO:0000256" key="4">
    <source>
        <dbReference type="ARBA" id="ARBA00022692"/>
    </source>
</evidence>
<dbReference type="InterPro" id="IPR018108">
    <property type="entry name" value="MCP_transmembrane"/>
</dbReference>
<dbReference type="AlphaFoldDB" id="A0A316UTB8"/>
<dbReference type="SUPFAM" id="SSF103506">
    <property type="entry name" value="Mitochondrial carrier"/>
    <property type="match status" value="1"/>
</dbReference>
<evidence type="ECO:0000256" key="5">
    <source>
        <dbReference type="ARBA" id="ARBA00022737"/>
    </source>
</evidence>
<keyword evidence="5" id="KW-0677">Repeat</keyword>
<keyword evidence="7 8" id="KW-0472">Membrane</keyword>
<keyword evidence="4 8" id="KW-0812">Transmembrane</keyword>
<name>A0A316UTB8_9BASI</name>
<evidence type="ECO:0000256" key="2">
    <source>
        <dbReference type="ARBA" id="ARBA00006375"/>
    </source>
</evidence>
<reference evidence="10 11" key="1">
    <citation type="journal article" date="2018" name="Mol. Biol. Evol.">
        <title>Broad Genomic Sampling Reveals a Smut Pathogenic Ancestry of the Fungal Clade Ustilaginomycotina.</title>
        <authorList>
            <person name="Kijpornyongpan T."/>
            <person name="Mondo S.J."/>
            <person name="Barry K."/>
            <person name="Sandor L."/>
            <person name="Lee J."/>
            <person name="Lipzen A."/>
            <person name="Pangilinan J."/>
            <person name="LaButti K."/>
            <person name="Hainaut M."/>
            <person name="Henrissat B."/>
            <person name="Grigoriev I.V."/>
            <person name="Spatafora J.W."/>
            <person name="Aime M.C."/>
        </authorList>
    </citation>
    <scope>NUCLEOTIDE SEQUENCE [LARGE SCALE GENOMIC DNA]</scope>
    <source>
        <strain evidence="10 11">MCA 5214</strain>
    </source>
</reference>
<organism evidence="10 11">
    <name type="scientific">Jaminaea rosea</name>
    <dbReference type="NCBI Taxonomy" id="1569628"/>
    <lineage>
        <taxon>Eukaryota</taxon>
        <taxon>Fungi</taxon>
        <taxon>Dikarya</taxon>
        <taxon>Basidiomycota</taxon>
        <taxon>Ustilaginomycotina</taxon>
        <taxon>Exobasidiomycetes</taxon>
        <taxon>Microstromatales</taxon>
        <taxon>Microstromatales incertae sedis</taxon>
        <taxon>Jaminaea</taxon>
    </lineage>
</organism>
<dbReference type="EMBL" id="KZ819666">
    <property type="protein sequence ID" value="PWN28048.1"/>
    <property type="molecule type" value="Genomic_DNA"/>
</dbReference>
<feature type="repeat" description="Solcar" evidence="8">
    <location>
        <begin position="215"/>
        <end position="298"/>
    </location>
</feature>
<dbReference type="GO" id="GO:0016020">
    <property type="term" value="C:membrane"/>
    <property type="evidence" value="ECO:0007669"/>
    <property type="project" value="UniProtKB-SubCell"/>
</dbReference>
<dbReference type="Pfam" id="PF00153">
    <property type="entry name" value="Mito_carr"/>
    <property type="match status" value="3"/>
</dbReference>
<evidence type="ECO:0000256" key="9">
    <source>
        <dbReference type="RuleBase" id="RU000488"/>
    </source>
</evidence>
<evidence type="ECO:0000256" key="6">
    <source>
        <dbReference type="ARBA" id="ARBA00022989"/>
    </source>
</evidence>
<evidence type="ECO:0000313" key="10">
    <source>
        <dbReference type="EMBL" id="PWN28048.1"/>
    </source>
</evidence>
<sequence length="306" mass="32990">MAVPKDEQKAAAGGVAKPGKYPFYLGGLASASAASITHPLDLTRYRLQTASGKTGMIKSIVDTAKNEGPQGLFHGLTSTWLRQFTYSIARFAVYEESKTWFTEAPSLAHPTGKKPTGGELAICAATAGTVAGVIGNPAELVLVRVCGDLNKPPAERFAYGNCLNGLARIAKDEGVGRLFLGLGPNVARSVVMNIGQLGAYDLFKGVIQSGLKMEDGPRLQFLASFAAGTTAVTLVCPFDVVKQRVQNSKSREGVATVVRNLLAKEGPRTLFRGWLPSWLRLQPQTTLLFLFFEQYKKIYDDNFRSA</sequence>
<keyword evidence="11" id="KW-1185">Reference proteome</keyword>
<evidence type="ECO:0000256" key="1">
    <source>
        <dbReference type="ARBA" id="ARBA00004141"/>
    </source>
</evidence>
<comment type="subcellular location">
    <subcellularLocation>
        <location evidence="1">Membrane</location>
        <topology evidence="1">Multi-pass membrane protein</topology>
    </subcellularLocation>
</comment>
<dbReference type="PROSITE" id="PS50920">
    <property type="entry name" value="SOLCAR"/>
    <property type="match status" value="3"/>
</dbReference>
<comment type="similarity">
    <text evidence="2 9">Belongs to the mitochondrial carrier (TC 2.A.29) family.</text>
</comment>
<keyword evidence="3 9" id="KW-0813">Transport</keyword>
<proteinExistence type="inferred from homology"/>
<evidence type="ECO:0000313" key="11">
    <source>
        <dbReference type="Proteomes" id="UP000245884"/>
    </source>
</evidence>
<dbReference type="Proteomes" id="UP000245884">
    <property type="component" value="Unassembled WGS sequence"/>
</dbReference>
<protein>
    <submittedName>
        <fullName evidence="10">Mitochondrial carrier</fullName>
    </submittedName>
</protein>
<evidence type="ECO:0000256" key="7">
    <source>
        <dbReference type="ARBA" id="ARBA00023136"/>
    </source>
</evidence>
<gene>
    <name evidence="10" type="ORF">BDZ90DRAFT_231812</name>
</gene>
<dbReference type="OrthoDB" id="448427at2759"/>
<evidence type="ECO:0000256" key="8">
    <source>
        <dbReference type="PROSITE-ProRule" id="PRU00282"/>
    </source>
</evidence>
<dbReference type="Gene3D" id="1.50.40.10">
    <property type="entry name" value="Mitochondrial carrier domain"/>
    <property type="match status" value="1"/>
</dbReference>
<evidence type="ECO:0000256" key="3">
    <source>
        <dbReference type="ARBA" id="ARBA00022448"/>
    </source>
</evidence>
<dbReference type="STRING" id="1569628.A0A316UTB8"/>
<dbReference type="GeneID" id="37027833"/>